<organism evidence="2 3">
    <name type="scientific">Phycomyces blakesleeanus (strain ATCC 8743b / DSM 1359 / FGSC 10004 / NBRC 33097 / NRRL 1555)</name>
    <dbReference type="NCBI Taxonomy" id="763407"/>
    <lineage>
        <taxon>Eukaryota</taxon>
        <taxon>Fungi</taxon>
        <taxon>Fungi incertae sedis</taxon>
        <taxon>Mucoromycota</taxon>
        <taxon>Mucoromycotina</taxon>
        <taxon>Mucoromycetes</taxon>
        <taxon>Mucorales</taxon>
        <taxon>Phycomycetaceae</taxon>
        <taxon>Phycomyces</taxon>
    </lineage>
</organism>
<dbReference type="EMBL" id="KV441025">
    <property type="protein sequence ID" value="OAD67156.1"/>
    <property type="molecule type" value="Genomic_DNA"/>
</dbReference>
<name>A0A167K2V0_PHYB8</name>
<gene>
    <name evidence="2" type="ORF">PHYBLDRAFT_174541</name>
</gene>
<dbReference type="RefSeq" id="XP_018285196.1">
    <property type="nucleotide sequence ID" value="XM_018437278.1"/>
</dbReference>
<evidence type="ECO:0000313" key="3">
    <source>
        <dbReference type="Proteomes" id="UP000077315"/>
    </source>
</evidence>
<dbReference type="STRING" id="763407.A0A167K2V0"/>
<dbReference type="GeneID" id="28998184"/>
<keyword evidence="3" id="KW-1185">Reference proteome</keyword>
<reference evidence="3" key="1">
    <citation type="submission" date="2015-06" db="EMBL/GenBank/DDBJ databases">
        <title>Expansion of signal transduction pathways in fungi by whole-genome duplication.</title>
        <authorList>
            <consortium name="DOE Joint Genome Institute"/>
            <person name="Corrochano L.M."/>
            <person name="Kuo A."/>
            <person name="Marcet-Houben M."/>
            <person name="Polaino S."/>
            <person name="Salamov A."/>
            <person name="Villalobos J.M."/>
            <person name="Alvarez M.I."/>
            <person name="Avalos J."/>
            <person name="Benito E.P."/>
            <person name="Benoit I."/>
            <person name="Burger G."/>
            <person name="Camino L.P."/>
            <person name="Canovas D."/>
            <person name="Cerda-Olmedo E."/>
            <person name="Cheng J.-F."/>
            <person name="Dominguez A."/>
            <person name="Elias M."/>
            <person name="Eslava A.P."/>
            <person name="Glaser F."/>
            <person name="Grimwood J."/>
            <person name="Gutierrez G."/>
            <person name="Heitman J."/>
            <person name="Henrissat B."/>
            <person name="Iturriaga E.A."/>
            <person name="Lang B.F."/>
            <person name="Lavin J.L."/>
            <person name="Lee S."/>
            <person name="Li W."/>
            <person name="Lindquist E."/>
            <person name="Lopez-Garcia S."/>
            <person name="Luque E.M."/>
            <person name="Marcos A.T."/>
            <person name="Martin J."/>
            <person name="McCluskey K."/>
            <person name="Medina H.R."/>
            <person name="Miralles-Duran A."/>
            <person name="Miyazaki A."/>
            <person name="Munoz-Torres E."/>
            <person name="Oguiza J.A."/>
            <person name="Ohm R."/>
            <person name="Olmedo M."/>
            <person name="Orejas M."/>
            <person name="Ortiz-Castellanos L."/>
            <person name="Pisabarro A.G."/>
            <person name="Rodriguez-Romero J."/>
            <person name="Ruiz-Herrera J."/>
            <person name="Ruiz-Vazquez R."/>
            <person name="Sanz C."/>
            <person name="Schackwitz W."/>
            <person name="Schmutz J."/>
            <person name="Shahriari M."/>
            <person name="Shelest E."/>
            <person name="Silva-Franco F."/>
            <person name="Soanes D."/>
            <person name="Syed K."/>
            <person name="Tagua V.G."/>
            <person name="Talbot N.J."/>
            <person name="Thon M."/>
            <person name="De vries R.P."/>
            <person name="Wiebenga A."/>
            <person name="Yadav J.S."/>
            <person name="Braun E.L."/>
            <person name="Baker S."/>
            <person name="Garre V."/>
            <person name="Horwitz B."/>
            <person name="Torres-Martinez S."/>
            <person name="Idnurm A."/>
            <person name="Herrera-Estrella A."/>
            <person name="Gabaldon T."/>
            <person name="Grigoriev I.V."/>
        </authorList>
    </citation>
    <scope>NUCLEOTIDE SEQUENCE [LARGE SCALE GENOMIC DNA]</scope>
    <source>
        <strain evidence="3">NRRL 1555(-)</strain>
    </source>
</reference>
<feature type="compositionally biased region" description="Basic and acidic residues" evidence="1">
    <location>
        <begin position="147"/>
        <end position="161"/>
    </location>
</feature>
<evidence type="ECO:0000313" key="2">
    <source>
        <dbReference type="EMBL" id="OAD67156.1"/>
    </source>
</evidence>
<feature type="region of interest" description="Disordered" evidence="1">
    <location>
        <begin position="126"/>
        <end position="176"/>
    </location>
</feature>
<dbReference type="VEuPathDB" id="FungiDB:PHYBLDRAFT_174541"/>
<proteinExistence type="predicted"/>
<accession>A0A167K2V0</accession>
<evidence type="ECO:0000256" key="1">
    <source>
        <dbReference type="SAM" id="MobiDB-lite"/>
    </source>
</evidence>
<dbReference type="OrthoDB" id="2379842at2759"/>
<dbReference type="InParanoid" id="A0A167K2V0"/>
<dbReference type="Proteomes" id="UP000077315">
    <property type="component" value="Unassembled WGS sequence"/>
</dbReference>
<dbReference type="AlphaFoldDB" id="A0A167K2V0"/>
<sequence length="396" mass="44947">MQVPVIEKPEEWMSEIIKLQALFRSCEGSQQVADLLKKVKKAVNDFDGKNSHSPIKLQAPENVKYPGRRKGSSRPKYLPKDFGRPMWRKTSILAGTAGIKSMYRRKVTKMVEKSLSGLKVTRKQNKNIKKIKKEPLDSVNATKNKTKQIEKEPLDPVDATKNKTKQSMPPKKNGFKRPATALEDYQYDNRTSVGKRVKFQPGFPVSYEIIDDVKGGFSPTADGWCGFRVLAHLIYKDQNKFPLVKRDMLAALPKYKTLYANTFGTDTNQLEKIIQHGSQLDYSNISNTNTNTNTNFIPVCSDATRQSFLNLYKSYQFVSLRQHKLSITCGLNDSPLCFFLEIIRGKYFTLQVTLISSELKSINVGCCYTDRAKLSSNMLYYAFTSIYFINSSAGSL</sequence>
<protein>
    <submittedName>
        <fullName evidence="2">Uncharacterized protein</fullName>
    </submittedName>
</protein>